<dbReference type="AlphaFoldDB" id="A0AAP0IKG7"/>
<keyword evidence="2" id="KW-1185">Reference proteome</keyword>
<proteinExistence type="predicted"/>
<evidence type="ECO:0000313" key="2">
    <source>
        <dbReference type="Proteomes" id="UP001417504"/>
    </source>
</evidence>
<comment type="caution">
    <text evidence="1">The sequence shown here is derived from an EMBL/GenBank/DDBJ whole genome shotgun (WGS) entry which is preliminary data.</text>
</comment>
<evidence type="ECO:0000313" key="1">
    <source>
        <dbReference type="EMBL" id="KAK9117201.1"/>
    </source>
</evidence>
<dbReference type="Proteomes" id="UP001417504">
    <property type="component" value="Unassembled WGS sequence"/>
</dbReference>
<protein>
    <submittedName>
        <fullName evidence="1">Uncharacterized protein</fullName>
    </submittedName>
</protein>
<name>A0AAP0IKG7_9MAGN</name>
<sequence length="106" mass="11477">MEGLCERVTEGFTKFRFGRLDEKGRGVGVPGFHGGVDGGGFGESGVNGVGVLRCFLEYFSYMNLGEHKRTSSSPKTASSIWVFQLYVVWLCGTCGDVVWPSGLVCL</sequence>
<gene>
    <name evidence="1" type="ORF">Sjap_016148</name>
</gene>
<dbReference type="EMBL" id="JBBNAE010000006">
    <property type="protein sequence ID" value="KAK9117201.1"/>
    <property type="molecule type" value="Genomic_DNA"/>
</dbReference>
<accession>A0AAP0IKG7</accession>
<reference evidence="1 2" key="1">
    <citation type="submission" date="2024-01" db="EMBL/GenBank/DDBJ databases">
        <title>Genome assemblies of Stephania.</title>
        <authorList>
            <person name="Yang L."/>
        </authorList>
    </citation>
    <scope>NUCLEOTIDE SEQUENCE [LARGE SCALE GENOMIC DNA]</scope>
    <source>
        <strain evidence="1">QJT</strain>
        <tissue evidence="1">Leaf</tissue>
    </source>
</reference>
<organism evidence="1 2">
    <name type="scientific">Stephania japonica</name>
    <dbReference type="NCBI Taxonomy" id="461633"/>
    <lineage>
        <taxon>Eukaryota</taxon>
        <taxon>Viridiplantae</taxon>
        <taxon>Streptophyta</taxon>
        <taxon>Embryophyta</taxon>
        <taxon>Tracheophyta</taxon>
        <taxon>Spermatophyta</taxon>
        <taxon>Magnoliopsida</taxon>
        <taxon>Ranunculales</taxon>
        <taxon>Menispermaceae</taxon>
        <taxon>Menispermoideae</taxon>
        <taxon>Cissampelideae</taxon>
        <taxon>Stephania</taxon>
    </lineage>
</organism>